<accession>A0A8J3PTL3</accession>
<keyword evidence="1" id="KW-0472">Membrane</keyword>
<dbReference type="EMBL" id="BONV01000013">
    <property type="protein sequence ID" value="GIG80171.1"/>
    <property type="molecule type" value="Genomic_DNA"/>
</dbReference>
<evidence type="ECO:0000256" key="1">
    <source>
        <dbReference type="SAM" id="Phobius"/>
    </source>
</evidence>
<feature type="transmembrane region" description="Helical" evidence="1">
    <location>
        <begin position="123"/>
        <end position="141"/>
    </location>
</feature>
<dbReference type="Pfam" id="PF20139">
    <property type="entry name" value="DUF6529"/>
    <property type="match status" value="1"/>
</dbReference>
<keyword evidence="3" id="KW-1185">Reference proteome</keyword>
<organism evidence="2 3">
    <name type="scientific">Planotetraspora kaengkrachanensis</name>
    <dbReference type="NCBI Taxonomy" id="575193"/>
    <lineage>
        <taxon>Bacteria</taxon>
        <taxon>Bacillati</taxon>
        <taxon>Actinomycetota</taxon>
        <taxon>Actinomycetes</taxon>
        <taxon>Streptosporangiales</taxon>
        <taxon>Streptosporangiaceae</taxon>
        <taxon>Planotetraspora</taxon>
    </lineage>
</organism>
<proteinExistence type="predicted"/>
<feature type="transmembrane region" description="Helical" evidence="1">
    <location>
        <begin position="153"/>
        <end position="176"/>
    </location>
</feature>
<feature type="transmembrane region" description="Helical" evidence="1">
    <location>
        <begin position="97"/>
        <end position="117"/>
    </location>
</feature>
<evidence type="ECO:0000313" key="2">
    <source>
        <dbReference type="EMBL" id="GIG80171.1"/>
    </source>
</evidence>
<name>A0A8J3PTL3_9ACTN</name>
<gene>
    <name evidence="2" type="ORF">Pka01_32980</name>
</gene>
<reference evidence="2 3" key="1">
    <citation type="submission" date="2021-01" db="EMBL/GenBank/DDBJ databases">
        <title>Whole genome shotgun sequence of Planotetraspora kaengkrachanensis NBRC 104272.</title>
        <authorList>
            <person name="Komaki H."/>
            <person name="Tamura T."/>
        </authorList>
    </citation>
    <scope>NUCLEOTIDE SEQUENCE [LARGE SCALE GENOMIC DNA]</scope>
    <source>
        <strain evidence="2 3">NBRC 104272</strain>
    </source>
</reference>
<sequence>MTHTTVLTKRSVVPLLVPLGVGALVAVALGLYGRVHAPTGFAVGVAGFSGPLAMKAWLTTGAALLAIVQVLSAMAMWSKAGTRSAWLAPLHRWSGRIAFLLTIPVAFHCLYALGAQYDSPRVMIHSLLGCFFYGVFTAKMLSLPRRGLPGWTLPVLGGLVFTALIGLWLTSSFWFFTTLGVRL</sequence>
<feature type="transmembrane region" description="Helical" evidence="1">
    <location>
        <begin position="52"/>
        <end position="77"/>
    </location>
</feature>
<comment type="caution">
    <text evidence="2">The sequence shown here is derived from an EMBL/GenBank/DDBJ whole genome shotgun (WGS) entry which is preliminary data.</text>
</comment>
<dbReference type="Proteomes" id="UP000630097">
    <property type="component" value="Unassembled WGS sequence"/>
</dbReference>
<protein>
    <submittedName>
        <fullName evidence="2">Uncharacterized protein</fullName>
    </submittedName>
</protein>
<keyword evidence="1" id="KW-0812">Transmembrane</keyword>
<feature type="transmembrane region" description="Helical" evidence="1">
    <location>
        <begin position="12"/>
        <end position="32"/>
    </location>
</feature>
<dbReference type="AlphaFoldDB" id="A0A8J3PTL3"/>
<evidence type="ECO:0000313" key="3">
    <source>
        <dbReference type="Proteomes" id="UP000630097"/>
    </source>
</evidence>
<keyword evidence="1" id="KW-1133">Transmembrane helix</keyword>
<dbReference type="InterPro" id="IPR045382">
    <property type="entry name" value="DUF6529"/>
</dbReference>
<dbReference type="RefSeq" id="WP_203883588.1">
    <property type="nucleotide sequence ID" value="NZ_BAABHH010000011.1"/>
</dbReference>